<comment type="caution">
    <text evidence="9">The sequence shown here is derived from an EMBL/GenBank/DDBJ whole genome shotgun (WGS) entry which is preliminary data.</text>
</comment>
<keyword evidence="2 4" id="KW-0819">tRNA processing</keyword>
<comment type="function">
    <text evidence="4">Formation of pseudouridine at positions 38, 39 and 40 in the anticodon stem and loop of transfer RNAs.</text>
</comment>
<dbReference type="SUPFAM" id="SSF55120">
    <property type="entry name" value="Pseudouridine synthase"/>
    <property type="match status" value="1"/>
</dbReference>
<organism evidence="9 10">
    <name type="scientific">Stygiobacter electus</name>
    <dbReference type="NCBI Taxonomy" id="3032292"/>
    <lineage>
        <taxon>Bacteria</taxon>
        <taxon>Pseudomonadati</taxon>
        <taxon>Ignavibacteriota</taxon>
        <taxon>Ignavibacteria</taxon>
        <taxon>Ignavibacteriales</taxon>
        <taxon>Melioribacteraceae</taxon>
        <taxon>Stygiobacter</taxon>
    </lineage>
</organism>
<dbReference type="EMBL" id="JARGDL010000002">
    <property type="protein sequence ID" value="MDF1610838.1"/>
    <property type="molecule type" value="Genomic_DNA"/>
</dbReference>
<comment type="caution">
    <text evidence="4">Lacks conserved residue(s) required for the propagation of feature annotation.</text>
</comment>
<dbReference type="HAMAP" id="MF_00171">
    <property type="entry name" value="TruA"/>
    <property type="match status" value="1"/>
</dbReference>
<feature type="active site" description="Nucleophile" evidence="4 5">
    <location>
        <position position="52"/>
    </location>
</feature>
<evidence type="ECO:0000256" key="3">
    <source>
        <dbReference type="ARBA" id="ARBA00023235"/>
    </source>
</evidence>
<comment type="similarity">
    <text evidence="1 4 7">Belongs to the tRNA pseudouridine synthase TruA family.</text>
</comment>
<accession>A0AAE3P0K4</accession>
<dbReference type="InterPro" id="IPR020097">
    <property type="entry name" value="PsdUridine_synth_TruA_a/b_dom"/>
</dbReference>
<comment type="subunit">
    <text evidence="4">Homodimer.</text>
</comment>
<gene>
    <name evidence="4 9" type="primary">truA</name>
    <name evidence="9" type="ORF">P0M35_01625</name>
</gene>
<protein>
    <recommendedName>
        <fullName evidence="4">tRNA pseudouridine synthase A</fullName>
        <ecNumber evidence="4">5.4.99.12</ecNumber>
    </recommendedName>
    <alternativeName>
        <fullName evidence="4">tRNA pseudouridine(38-40) synthase</fullName>
    </alternativeName>
    <alternativeName>
        <fullName evidence="4">tRNA pseudouridylate synthase I</fullName>
    </alternativeName>
    <alternativeName>
        <fullName evidence="4">tRNA-uridine isomerase I</fullName>
    </alternativeName>
</protein>
<feature type="domain" description="Pseudouridine synthase I TruA alpha/beta" evidence="8">
    <location>
        <begin position="145"/>
        <end position="244"/>
    </location>
</feature>
<dbReference type="EC" id="5.4.99.12" evidence="4"/>
<dbReference type="PANTHER" id="PTHR11142:SF0">
    <property type="entry name" value="TRNA PSEUDOURIDINE SYNTHASE-LIKE 1"/>
    <property type="match status" value="1"/>
</dbReference>
<dbReference type="Gene3D" id="3.30.70.660">
    <property type="entry name" value="Pseudouridine synthase I, catalytic domain, C-terminal subdomain"/>
    <property type="match status" value="1"/>
</dbReference>
<dbReference type="FunFam" id="3.30.70.580:FF:000001">
    <property type="entry name" value="tRNA pseudouridine synthase A"/>
    <property type="match status" value="1"/>
</dbReference>
<dbReference type="InterPro" id="IPR020094">
    <property type="entry name" value="TruA/RsuA/RluB/E/F_N"/>
</dbReference>
<evidence type="ECO:0000256" key="6">
    <source>
        <dbReference type="PIRSR" id="PIRSR001430-2"/>
    </source>
</evidence>
<dbReference type="RefSeq" id="WP_321534605.1">
    <property type="nucleotide sequence ID" value="NZ_JARGDL010000002.1"/>
</dbReference>
<dbReference type="Proteomes" id="UP001221302">
    <property type="component" value="Unassembled WGS sequence"/>
</dbReference>
<evidence type="ECO:0000256" key="4">
    <source>
        <dbReference type="HAMAP-Rule" id="MF_00171"/>
    </source>
</evidence>
<dbReference type="PANTHER" id="PTHR11142">
    <property type="entry name" value="PSEUDOURIDYLATE SYNTHASE"/>
    <property type="match status" value="1"/>
</dbReference>
<keyword evidence="10" id="KW-1185">Reference proteome</keyword>
<sequence>MNNYKLIIQYDGTNYSGWQLQNNSISIQQVVSESIEKIINEKINLIGSGRTDAGVHAFGQVANFLTSKALNISSFLYSLNSVLPKDIAIKRIELVDEKFHSRFDAKKRTYIYLFSKNKSPFYYLYSYNYKPLFEYDLMKLNEVSKLILGQKDFSSFCKKNSEVENKICNVEEIFWHKKSDFIFFLISADRFLHGMVRTIIGTLLETAKRNYDENFLISIVQSKNRELAKESVPAKGLFLYKVRY</sequence>
<reference evidence="9" key="1">
    <citation type="submission" date="2023-03" db="EMBL/GenBank/DDBJ databases">
        <title>Stygiobacter electus gen. nov., sp. nov., facultatively anaerobic thermotolerant bacterium of the class Ignavibacteria from a well of Yessentuki mineral water deposit.</title>
        <authorList>
            <person name="Podosokorskaya O.A."/>
            <person name="Elcheninov A.G."/>
            <person name="Petrova N.F."/>
            <person name="Zavarzina D.G."/>
            <person name="Kublanov I.V."/>
            <person name="Merkel A.Y."/>
        </authorList>
    </citation>
    <scope>NUCLEOTIDE SEQUENCE</scope>
    <source>
        <strain evidence="9">09-Me</strain>
    </source>
</reference>
<keyword evidence="3 4" id="KW-0413">Isomerase</keyword>
<dbReference type="InterPro" id="IPR001406">
    <property type="entry name" value="PsdUridine_synth_TruA"/>
</dbReference>
<evidence type="ECO:0000259" key="8">
    <source>
        <dbReference type="Pfam" id="PF01416"/>
    </source>
</evidence>
<evidence type="ECO:0000256" key="2">
    <source>
        <dbReference type="ARBA" id="ARBA00022694"/>
    </source>
</evidence>
<dbReference type="GO" id="GO:0003723">
    <property type="term" value="F:RNA binding"/>
    <property type="evidence" value="ECO:0007669"/>
    <property type="project" value="InterPro"/>
</dbReference>
<evidence type="ECO:0000313" key="10">
    <source>
        <dbReference type="Proteomes" id="UP001221302"/>
    </source>
</evidence>
<feature type="binding site" evidence="4 6">
    <location>
        <position position="110"/>
    </location>
    <ligand>
        <name>substrate</name>
    </ligand>
</feature>
<evidence type="ECO:0000313" key="9">
    <source>
        <dbReference type="EMBL" id="MDF1610838.1"/>
    </source>
</evidence>
<dbReference type="InterPro" id="IPR020103">
    <property type="entry name" value="PsdUridine_synth_cat_dom_sf"/>
</dbReference>
<dbReference type="Pfam" id="PF01416">
    <property type="entry name" value="PseudoU_synth_1"/>
    <property type="match status" value="2"/>
</dbReference>
<comment type="catalytic activity">
    <reaction evidence="4 7">
        <text>uridine(38/39/40) in tRNA = pseudouridine(38/39/40) in tRNA</text>
        <dbReference type="Rhea" id="RHEA:22376"/>
        <dbReference type="Rhea" id="RHEA-COMP:10085"/>
        <dbReference type="Rhea" id="RHEA-COMP:10087"/>
        <dbReference type="ChEBI" id="CHEBI:65314"/>
        <dbReference type="ChEBI" id="CHEBI:65315"/>
        <dbReference type="EC" id="5.4.99.12"/>
    </reaction>
</comment>
<dbReference type="PIRSF" id="PIRSF001430">
    <property type="entry name" value="tRNA_psdUrid_synth"/>
    <property type="match status" value="1"/>
</dbReference>
<dbReference type="InterPro" id="IPR020095">
    <property type="entry name" value="PsdUridine_synth_TruA_C"/>
</dbReference>
<name>A0AAE3P0K4_9BACT</name>
<evidence type="ECO:0000256" key="7">
    <source>
        <dbReference type="RuleBase" id="RU003792"/>
    </source>
</evidence>
<feature type="domain" description="Pseudouridine synthase I TruA alpha/beta" evidence="8">
    <location>
        <begin position="7"/>
        <end position="104"/>
    </location>
</feature>
<evidence type="ECO:0000256" key="5">
    <source>
        <dbReference type="PIRSR" id="PIRSR001430-1"/>
    </source>
</evidence>
<evidence type="ECO:0000256" key="1">
    <source>
        <dbReference type="ARBA" id="ARBA00009375"/>
    </source>
</evidence>
<dbReference type="GO" id="GO:0031119">
    <property type="term" value="P:tRNA pseudouridine synthesis"/>
    <property type="evidence" value="ECO:0007669"/>
    <property type="project" value="UniProtKB-UniRule"/>
</dbReference>
<proteinExistence type="inferred from homology"/>
<dbReference type="GO" id="GO:0160147">
    <property type="term" value="F:tRNA pseudouridine(38-40) synthase activity"/>
    <property type="evidence" value="ECO:0007669"/>
    <property type="project" value="UniProtKB-EC"/>
</dbReference>
<dbReference type="AlphaFoldDB" id="A0AAE3P0K4"/>
<dbReference type="Gene3D" id="3.30.70.580">
    <property type="entry name" value="Pseudouridine synthase I, catalytic domain, N-terminal subdomain"/>
    <property type="match status" value="1"/>
</dbReference>
<dbReference type="NCBIfam" id="TIGR00071">
    <property type="entry name" value="hisT_truA"/>
    <property type="match status" value="1"/>
</dbReference>
<dbReference type="CDD" id="cd02570">
    <property type="entry name" value="PseudoU_synth_EcTruA"/>
    <property type="match status" value="1"/>
</dbReference>